<evidence type="ECO:0000313" key="6">
    <source>
        <dbReference type="Proteomes" id="UP000273001"/>
    </source>
</evidence>
<dbReference type="SUPFAM" id="SSF53756">
    <property type="entry name" value="UDP-Glycosyltransferase/glycogen phosphorylase"/>
    <property type="match status" value="1"/>
</dbReference>
<evidence type="ECO:0000259" key="4">
    <source>
        <dbReference type="Pfam" id="PF13579"/>
    </source>
</evidence>
<dbReference type="EMBL" id="CP032514">
    <property type="protein sequence ID" value="AYD90266.1"/>
    <property type="molecule type" value="Genomic_DNA"/>
</dbReference>
<name>A0ABM6Z4K5_9ACTO</name>
<dbReference type="Proteomes" id="UP000273001">
    <property type="component" value="Chromosome"/>
</dbReference>
<sequence length="466" mass="48661">MTLVIGLLGIIGRGLGGGARARTAGPRPAVRRGGVLLASRIHLPEAAAASFRLDGVERALAGRGVPVRVLTTTPPRPGAVGSQEPAGNQGGGALGSAPARVADTPAPPDPQGVTVSRWPALRDRSGYLRGYLPYMSFDVPLLLRALTAPRPDVVLVEPPPTTGAVVRLVSALRRLPYVWYAPDVWSAAAASTGAPGLVVRAVRALESFAVKGASSVVAVNEDVAQAVRDLGARQVRVVLNGVDTSVFSADGPAPTPQEKEELGITGPYFVYAGTASEWQGAGVFAQAVARVRCVHPTAQVLFLGQGSDWEAISETAATIPVGPDGAPAVVMHPLMPPTQAARWQRGAVACLVSIRPGLGYDFAYPTKVLAALSCGTPVLYAGRGPVVEDVTGHDLGWACDHDPQAVASAMAEALEEDTRLASTQERAGRAHRLHRWVEEYRSMSATGRAVADLLRTVVLDARSLSR</sequence>
<protein>
    <submittedName>
        <fullName evidence="5">Glycosyltransferase</fullName>
    </submittedName>
</protein>
<keyword evidence="6" id="KW-1185">Reference proteome</keyword>
<proteinExistence type="predicted"/>
<keyword evidence="2" id="KW-0808">Transferase</keyword>
<dbReference type="PANTHER" id="PTHR12526:SF510">
    <property type="entry name" value="D-INOSITOL 3-PHOSPHATE GLYCOSYLTRANSFERASE"/>
    <property type="match status" value="1"/>
</dbReference>
<organism evidence="5 6">
    <name type="scientific">Actinomyces lilanjuaniae</name>
    <dbReference type="NCBI Taxonomy" id="2321394"/>
    <lineage>
        <taxon>Bacteria</taxon>
        <taxon>Bacillati</taxon>
        <taxon>Actinomycetota</taxon>
        <taxon>Actinomycetes</taxon>
        <taxon>Actinomycetales</taxon>
        <taxon>Actinomycetaceae</taxon>
        <taxon>Actinomyces</taxon>
    </lineage>
</organism>
<dbReference type="RefSeq" id="WP_120205036.1">
    <property type="nucleotide sequence ID" value="NZ_CP032514.1"/>
</dbReference>
<evidence type="ECO:0000256" key="2">
    <source>
        <dbReference type="ARBA" id="ARBA00022679"/>
    </source>
</evidence>
<evidence type="ECO:0000256" key="3">
    <source>
        <dbReference type="SAM" id="MobiDB-lite"/>
    </source>
</evidence>
<dbReference type="Pfam" id="PF13692">
    <property type="entry name" value="Glyco_trans_1_4"/>
    <property type="match status" value="1"/>
</dbReference>
<dbReference type="PANTHER" id="PTHR12526">
    <property type="entry name" value="GLYCOSYLTRANSFERASE"/>
    <property type="match status" value="1"/>
</dbReference>
<evidence type="ECO:0000256" key="1">
    <source>
        <dbReference type="ARBA" id="ARBA00022676"/>
    </source>
</evidence>
<dbReference type="InterPro" id="IPR028098">
    <property type="entry name" value="Glyco_trans_4-like_N"/>
</dbReference>
<reference evidence="5 6" key="1">
    <citation type="submission" date="2018-09" db="EMBL/GenBank/DDBJ databases">
        <authorList>
            <person name="Li J."/>
        </authorList>
    </citation>
    <scope>NUCLEOTIDE SEQUENCE [LARGE SCALE GENOMIC DNA]</scope>
    <source>
        <strain evidence="5 6">2129</strain>
    </source>
</reference>
<feature type="domain" description="Glycosyltransferase subfamily 4-like N-terminal" evidence="4">
    <location>
        <begin position="57"/>
        <end position="239"/>
    </location>
</feature>
<dbReference type="Gene3D" id="3.40.50.2000">
    <property type="entry name" value="Glycogen Phosphorylase B"/>
    <property type="match status" value="2"/>
</dbReference>
<keyword evidence="1" id="KW-0328">Glycosyltransferase</keyword>
<accession>A0ABM6Z4K5</accession>
<evidence type="ECO:0000313" key="5">
    <source>
        <dbReference type="EMBL" id="AYD90266.1"/>
    </source>
</evidence>
<dbReference type="Pfam" id="PF13579">
    <property type="entry name" value="Glyco_trans_4_4"/>
    <property type="match status" value="1"/>
</dbReference>
<feature type="region of interest" description="Disordered" evidence="3">
    <location>
        <begin position="68"/>
        <end position="116"/>
    </location>
</feature>
<gene>
    <name evidence="5" type="ORF">D5R93_10060</name>
</gene>